<gene>
    <name evidence="2" type="ORF">D8I35_07495</name>
</gene>
<evidence type="ECO:0000259" key="1">
    <source>
        <dbReference type="PROSITE" id="PS51677"/>
    </source>
</evidence>
<dbReference type="GO" id="GO:0005975">
    <property type="term" value="P:carbohydrate metabolic process"/>
    <property type="evidence" value="ECO:0007669"/>
    <property type="project" value="InterPro"/>
</dbReference>
<name>A0A3M6QTK8_9BURK</name>
<feature type="domain" description="NodB homology" evidence="1">
    <location>
        <begin position="141"/>
        <end position="362"/>
    </location>
</feature>
<comment type="caution">
    <text evidence="2">The sequence shown here is derived from an EMBL/GenBank/DDBJ whole genome shotgun (WGS) entry which is preliminary data.</text>
</comment>
<dbReference type="EMBL" id="RDQO01000002">
    <property type="protein sequence ID" value="RMX06375.1"/>
    <property type="molecule type" value="Genomic_DNA"/>
</dbReference>
<dbReference type="Pfam" id="PF01522">
    <property type="entry name" value="Polysacc_deac_1"/>
    <property type="match status" value="1"/>
</dbReference>
<dbReference type="AlphaFoldDB" id="A0A3M6QTK8"/>
<dbReference type="GO" id="GO:0016810">
    <property type="term" value="F:hydrolase activity, acting on carbon-nitrogen (but not peptide) bonds"/>
    <property type="evidence" value="ECO:0007669"/>
    <property type="project" value="InterPro"/>
</dbReference>
<keyword evidence="3" id="KW-1185">Reference proteome</keyword>
<evidence type="ECO:0000313" key="2">
    <source>
        <dbReference type="EMBL" id="RMX06375.1"/>
    </source>
</evidence>
<dbReference type="PANTHER" id="PTHR43123">
    <property type="entry name" value="POLYSACCHARIDE DEACETYLASE-RELATED"/>
    <property type="match status" value="1"/>
</dbReference>
<evidence type="ECO:0000313" key="3">
    <source>
        <dbReference type="Proteomes" id="UP000278006"/>
    </source>
</evidence>
<proteinExistence type="predicted"/>
<dbReference type="PANTHER" id="PTHR43123:SF1">
    <property type="entry name" value="POLYSACCHARIDE DEACETYLASE-RELATED"/>
    <property type="match status" value="1"/>
</dbReference>
<protein>
    <submittedName>
        <fullName evidence="2">Chitin deacetylase</fullName>
    </submittedName>
</protein>
<dbReference type="Proteomes" id="UP000278006">
    <property type="component" value="Unassembled WGS sequence"/>
</dbReference>
<dbReference type="SUPFAM" id="SSF88713">
    <property type="entry name" value="Glycoside hydrolase/deacetylase"/>
    <property type="match status" value="1"/>
</dbReference>
<organism evidence="2 3">
    <name type="scientific">Corticibacter populi</name>
    <dbReference type="NCBI Taxonomy" id="1550736"/>
    <lineage>
        <taxon>Bacteria</taxon>
        <taxon>Pseudomonadati</taxon>
        <taxon>Pseudomonadota</taxon>
        <taxon>Betaproteobacteria</taxon>
        <taxon>Burkholderiales</taxon>
        <taxon>Comamonadaceae</taxon>
        <taxon>Corticibacter</taxon>
    </lineage>
</organism>
<accession>A0A3M6QTK8</accession>
<dbReference type="InterPro" id="IPR002509">
    <property type="entry name" value="NODB_dom"/>
</dbReference>
<sequence length="381" mass="42916">MSAPIHSHRPAGLVRALRRAAAPSVRLAPSFPWISPKTVPNPRPSQRRPRHLRDCAADRSSLSSCFRKVRTMTPTNPDSELLRRFAPQAQQLDWRWPGGRGLAISFVLNIEEGAELAIGAGDSINEAVHEVTHAIADVPDLCMQTHFEYGARAGYARIASRFIAHGLPLTLNVCGRALEHTPWVTADALAHDWELCGHGWRWESPAHMDEATERATILRTMDSIGRHWGRRPTGWHCKSSASLRTRTLLQELGFLYDSNDYGGEVPCTMRRGDGSPYVILPYAFDTNDMRFFGQGAFVQADDFARYVIEAIEVLQEEARQAPRLLTIGLHTRILGRPARIRALDRILQHVQAQAQRQPAWVATREAMARHWLQLEQQRQTA</sequence>
<dbReference type="OrthoDB" id="9787041at2"/>
<reference evidence="2 3" key="1">
    <citation type="submission" date="2018-10" db="EMBL/GenBank/DDBJ databases">
        <title>Draft genome of Cortibacter populi DSM10536.</title>
        <authorList>
            <person name="Bernier A.-M."/>
            <person name="Bernard K."/>
        </authorList>
    </citation>
    <scope>NUCLEOTIDE SEQUENCE [LARGE SCALE GENOMIC DNA]</scope>
    <source>
        <strain evidence="2 3">DSM 105136</strain>
    </source>
</reference>
<dbReference type="Gene3D" id="3.20.20.370">
    <property type="entry name" value="Glycoside hydrolase/deacetylase"/>
    <property type="match status" value="1"/>
</dbReference>
<dbReference type="PROSITE" id="PS51677">
    <property type="entry name" value="NODB"/>
    <property type="match status" value="1"/>
</dbReference>
<dbReference type="InterPro" id="IPR011330">
    <property type="entry name" value="Glyco_hydro/deAcase_b/a-brl"/>
</dbReference>